<name>A0AA88A0M6_FICCA</name>
<sequence>MRKKPGERWELLLAAAGARRLGWSSDDLPPSPIVYRRQARAPFPPATTNQHHHGTQLLPTTASFMSDGLDNRNPKRPLRRCVLQATPGGHLCYGDGKFLLWPTNLTVPKLKTEPLECTLSRRHCFEFKPTTPESPPSATPDSVQPIDGAIRRIGHQPHRISPVTRME</sequence>
<accession>A0AA88A0M6</accession>
<comment type="caution">
    <text evidence="2">The sequence shown here is derived from an EMBL/GenBank/DDBJ whole genome shotgun (WGS) entry which is preliminary data.</text>
</comment>
<evidence type="ECO:0000313" key="3">
    <source>
        <dbReference type="Proteomes" id="UP001187192"/>
    </source>
</evidence>
<dbReference type="AlphaFoldDB" id="A0AA88A0M6"/>
<feature type="region of interest" description="Disordered" evidence="1">
    <location>
        <begin position="127"/>
        <end position="146"/>
    </location>
</feature>
<gene>
    <name evidence="2" type="ORF">TIFTF001_015101</name>
</gene>
<proteinExistence type="predicted"/>
<evidence type="ECO:0000313" key="2">
    <source>
        <dbReference type="EMBL" id="GMN45918.1"/>
    </source>
</evidence>
<organism evidence="2 3">
    <name type="scientific">Ficus carica</name>
    <name type="common">Common fig</name>
    <dbReference type="NCBI Taxonomy" id="3494"/>
    <lineage>
        <taxon>Eukaryota</taxon>
        <taxon>Viridiplantae</taxon>
        <taxon>Streptophyta</taxon>
        <taxon>Embryophyta</taxon>
        <taxon>Tracheophyta</taxon>
        <taxon>Spermatophyta</taxon>
        <taxon>Magnoliopsida</taxon>
        <taxon>eudicotyledons</taxon>
        <taxon>Gunneridae</taxon>
        <taxon>Pentapetalae</taxon>
        <taxon>rosids</taxon>
        <taxon>fabids</taxon>
        <taxon>Rosales</taxon>
        <taxon>Moraceae</taxon>
        <taxon>Ficeae</taxon>
        <taxon>Ficus</taxon>
    </lineage>
</organism>
<reference evidence="2" key="1">
    <citation type="submission" date="2023-07" db="EMBL/GenBank/DDBJ databases">
        <title>draft genome sequence of fig (Ficus carica).</title>
        <authorList>
            <person name="Takahashi T."/>
            <person name="Nishimura K."/>
        </authorList>
    </citation>
    <scope>NUCLEOTIDE SEQUENCE</scope>
</reference>
<dbReference type="EMBL" id="BTGU01000021">
    <property type="protein sequence ID" value="GMN45918.1"/>
    <property type="molecule type" value="Genomic_DNA"/>
</dbReference>
<evidence type="ECO:0000256" key="1">
    <source>
        <dbReference type="SAM" id="MobiDB-lite"/>
    </source>
</evidence>
<keyword evidence="3" id="KW-1185">Reference proteome</keyword>
<dbReference type="Proteomes" id="UP001187192">
    <property type="component" value="Unassembled WGS sequence"/>
</dbReference>
<protein>
    <submittedName>
        <fullName evidence="2">Uncharacterized protein</fullName>
    </submittedName>
</protein>